<keyword evidence="2" id="KW-1015">Disulfide bond</keyword>
<reference evidence="7" key="1">
    <citation type="submission" date="2025-08" db="UniProtKB">
        <authorList>
            <consortium name="Ensembl"/>
        </authorList>
    </citation>
    <scope>IDENTIFICATION</scope>
</reference>
<sequence length="290" mass="32818">MPAGSWYFLLLSLPSVWGLSSFPRHMEVSKVENSVTITCSTDLAGEVTWKHSRDGEEIRIIKGKSLELLNLEEPDAGEYSCWDGERKLNSTYLLLEEEEVDTKEALVCSAQTYSCFFTCSWSLNGYTAARLRYQRDGQDPSPWVYSEAHGEQEASVFTLQLTSSPFTEEDTPMILTGEAVSSTHYMKRTLQFFFRDIVKPDPPQLGLCKKQGNLLSVTVQPAASWAKPLSYFQLDHQIEFIYQNDGTTGLSNSTTVPGDISNIRARSREPFVPSPWSQWSPWKNSSFCQF</sequence>
<dbReference type="SUPFAM" id="SSF48726">
    <property type="entry name" value="Immunoglobulin"/>
    <property type="match status" value="1"/>
</dbReference>
<keyword evidence="8" id="KW-1185">Reference proteome</keyword>
<keyword evidence="4" id="KW-0393">Immunoglobulin domain</keyword>
<evidence type="ECO:0000256" key="4">
    <source>
        <dbReference type="ARBA" id="ARBA00023319"/>
    </source>
</evidence>
<evidence type="ECO:0000256" key="5">
    <source>
        <dbReference type="SAM" id="SignalP"/>
    </source>
</evidence>
<dbReference type="Proteomes" id="UP000261540">
    <property type="component" value="Unplaced"/>
</dbReference>
<name>A0A3B3Q5Q4_9TELE</name>
<evidence type="ECO:0000313" key="8">
    <source>
        <dbReference type="Proteomes" id="UP000261540"/>
    </source>
</evidence>
<dbReference type="AlphaFoldDB" id="A0A3B3Q5Q4"/>
<dbReference type="GeneTree" id="ENSGT00390000012630"/>
<dbReference type="SUPFAM" id="SSF49265">
    <property type="entry name" value="Fibronectin type III"/>
    <property type="match status" value="1"/>
</dbReference>
<organism evidence="7 8">
    <name type="scientific">Paramormyrops kingsleyae</name>
    <dbReference type="NCBI Taxonomy" id="1676925"/>
    <lineage>
        <taxon>Eukaryota</taxon>
        <taxon>Metazoa</taxon>
        <taxon>Chordata</taxon>
        <taxon>Craniata</taxon>
        <taxon>Vertebrata</taxon>
        <taxon>Euteleostomi</taxon>
        <taxon>Actinopterygii</taxon>
        <taxon>Neopterygii</taxon>
        <taxon>Teleostei</taxon>
        <taxon>Osteoglossocephala</taxon>
        <taxon>Osteoglossomorpha</taxon>
        <taxon>Osteoglossiformes</taxon>
        <taxon>Mormyridae</taxon>
        <taxon>Paramormyrops</taxon>
    </lineage>
</organism>
<dbReference type="Pfam" id="PF16681">
    <property type="entry name" value="Ig_5"/>
    <property type="match status" value="1"/>
</dbReference>
<reference evidence="7" key="2">
    <citation type="submission" date="2025-09" db="UniProtKB">
        <authorList>
            <consortium name="Ensembl"/>
        </authorList>
    </citation>
    <scope>IDENTIFICATION</scope>
</reference>
<dbReference type="PANTHER" id="PTHR48485:SF3">
    <property type="entry name" value="INTERLEUKIN-12 SUBUNIT BETA"/>
    <property type="match status" value="1"/>
</dbReference>
<dbReference type="InterPro" id="IPR036116">
    <property type="entry name" value="FN3_sf"/>
</dbReference>
<dbReference type="InterPro" id="IPR050676">
    <property type="entry name" value="IL-12"/>
</dbReference>
<dbReference type="InterPro" id="IPR036179">
    <property type="entry name" value="Ig-like_dom_sf"/>
</dbReference>
<evidence type="ECO:0000256" key="3">
    <source>
        <dbReference type="ARBA" id="ARBA00023180"/>
    </source>
</evidence>
<evidence type="ECO:0000256" key="1">
    <source>
        <dbReference type="ARBA" id="ARBA00022729"/>
    </source>
</evidence>
<feature type="chain" id="PRO_5017368799" evidence="5">
    <location>
        <begin position="19"/>
        <end position="290"/>
    </location>
</feature>
<dbReference type="Ensembl" id="ENSPKIT00000024634.1">
    <property type="protein sequence ID" value="ENSPKIP00000000736.1"/>
    <property type="gene ID" value="ENSPKIG00000019280.1"/>
</dbReference>
<feature type="domain" description="Interleukin-12 beta central" evidence="6">
    <location>
        <begin position="104"/>
        <end position="180"/>
    </location>
</feature>
<evidence type="ECO:0000259" key="6">
    <source>
        <dbReference type="Pfam" id="PF10420"/>
    </source>
</evidence>
<evidence type="ECO:0000256" key="2">
    <source>
        <dbReference type="ARBA" id="ARBA00023157"/>
    </source>
</evidence>
<dbReference type="InterPro" id="IPR013783">
    <property type="entry name" value="Ig-like_fold"/>
</dbReference>
<evidence type="ECO:0000313" key="7">
    <source>
        <dbReference type="Ensembl" id="ENSPKIP00000000736.1"/>
    </source>
</evidence>
<keyword evidence="1 5" id="KW-0732">Signal</keyword>
<dbReference type="Pfam" id="PF10420">
    <property type="entry name" value="IL12p40_C"/>
    <property type="match status" value="1"/>
</dbReference>
<accession>A0A3B3Q5Q4</accession>
<feature type="signal peptide" evidence="5">
    <location>
        <begin position="1"/>
        <end position="18"/>
    </location>
</feature>
<proteinExistence type="predicted"/>
<keyword evidence="3" id="KW-0325">Glycoprotein</keyword>
<protein>
    <submittedName>
        <fullName evidence="7">Interleukin-12 subunit beta-like</fullName>
    </submittedName>
</protein>
<dbReference type="Gene3D" id="2.60.40.10">
    <property type="entry name" value="Immunoglobulins"/>
    <property type="match status" value="3"/>
</dbReference>
<dbReference type="InterPro" id="IPR019482">
    <property type="entry name" value="IL-12_beta_cen-dom"/>
</dbReference>
<dbReference type="PANTHER" id="PTHR48485">
    <property type="entry name" value="INTERLEUKIN-12 SUBUNIT BETA-RELATED"/>
    <property type="match status" value="1"/>
</dbReference>